<evidence type="ECO:0000256" key="1">
    <source>
        <dbReference type="SAM" id="MobiDB-lite"/>
    </source>
</evidence>
<feature type="region of interest" description="Disordered" evidence="1">
    <location>
        <begin position="149"/>
        <end position="185"/>
    </location>
</feature>
<gene>
    <name evidence="2" type="ORF">SLNWT_0876</name>
</gene>
<dbReference type="KEGG" id="sals:SLNWT_0876"/>
<dbReference type="Proteomes" id="UP000031523">
    <property type="component" value="Chromosome"/>
</dbReference>
<proteinExistence type="predicted"/>
<keyword evidence="3" id="KW-1185">Reference proteome</keyword>
<protein>
    <submittedName>
        <fullName evidence="2">Uncharacterized protein</fullName>
    </submittedName>
</protein>
<organism evidence="2 3">
    <name type="scientific">Streptomyces albus (strain ATCC 21838 / DSM 41398 / FERM P-419 / JCM 4703 / NBRC 107858)</name>
    <dbReference type="NCBI Taxonomy" id="1081613"/>
    <lineage>
        <taxon>Bacteria</taxon>
        <taxon>Bacillati</taxon>
        <taxon>Actinomycetota</taxon>
        <taxon>Actinomycetes</taxon>
        <taxon>Kitasatosporales</taxon>
        <taxon>Streptomycetaceae</taxon>
        <taxon>Streptomyces</taxon>
    </lineage>
</organism>
<dbReference type="EMBL" id="CP010519">
    <property type="protein sequence ID" value="AJE81252.1"/>
    <property type="molecule type" value="Genomic_DNA"/>
</dbReference>
<accession>A0A0B5ESY7</accession>
<dbReference type="Pfam" id="PF19594">
    <property type="entry name" value="DUF6099"/>
    <property type="match status" value="1"/>
</dbReference>
<name>A0A0B5ESY7_STRA4</name>
<reference evidence="2 3" key="1">
    <citation type="submission" date="2015-01" db="EMBL/GenBank/DDBJ databases">
        <title>Enhanced salinomycin production by adjusting the supply of polyketide extender units in Streptomyce albus DSM 41398.</title>
        <authorList>
            <person name="Lu C."/>
        </authorList>
    </citation>
    <scope>NUCLEOTIDE SEQUENCE [LARGE SCALE GENOMIC DNA]</scope>
    <source>
        <strain evidence="3">ATCC 21838 / DSM 41398 / FERM P-419 / JCM 4703 / NBRC 107858</strain>
    </source>
</reference>
<dbReference type="InterPro" id="IPR046081">
    <property type="entry name" value="DUF6099"/>
</dbReference>
<feature type="compositionally biased region" description="Gly residues" evidence="1">
    <location>
        <begin position="165"/>
        <end position="178"/>
    </location>
</feature>
<dbReference type="AlphaFoldDB" id="A0A0B5ESY7"/>
<evidence type="ECO:0000313" key="2">
    <source>
        <dbReference type="EMBL" id="AJE81252.1"/>
    </source>
</evidence>
<sequence>MDAVRLIGVGRRALADSHEAPDVMVEAWQAQSLAQAIGSRLAVAGPPELRGEALGLSEIGGRGCGALTSPLFGVDQIRAAQLSEIPDARETLTGLGALLGEVGIALVGIASTAAEDRIYWQCMEAIDAADECQDRILEMLRRLTDREHALTESAGDPDPAEEEAGSGGGGAGGLGGSHGPALRARPGVTRRAVVEMGAVMEIQTDPEWVG</sequence>
<evidence type="ECO:0000313" key="3">
    <source>
        <dbReference type="Proteomes" id="UP000031523"/>
    </source>
</evidence>